<proteinExistence type="inferred from homology"/>
<dbReference type="PANTHER" id="PTHR33653:SF1">
    <property type="entry name" value="RIBONUCLEASE VAPC2"/>
    <property type="match status" value="1"/>
</dbReference>
<dbReference type="CDD" id="cd09881">
    <property type="entry name" value="PIN_VapC4-5_FitB-like"/>
    <property type="match status" value="1"/>
</dbReference>
<dbReference type="STRING" id="1797513.A2782_02265"/>
<comment type="similarity">
    <text evidence="7">Belongs to the PINc/VapC protein family.</text>
</comment>
<dbReference type="InterPro" id="IPR002716">
    <property type="entry name" value="PIN_dom"/>
</dbReference>
<name>A0A1G1V053_9BACT</name>
<accession>A0A1G1V053</accession>
<evidence type="ECO:0000256" key="7">
    <source>
        <dbReference type="ARBA" id="ARBA00038093"/>
    </source>
</evidence>
<dbReference type="GO" id="GO:0004518">
    <property type="term" value="F:nuclease activity"/>
    <property type="evidence" value="ECO:0007669"/>
    <property type="project" value="UniProtKB-KW"/>
</dbReference>
<evidence type="ECO:0000256" key="3">
    <source>
        <dbReference type="ARBA" id="ARBA00022722"/>
    </source>
</evidence>
<evidence type="ECO:0000256" key="2">
    <source>
        <dbReference type="ARBA" id="ARBA00022649"/>
    </source>
</evidence>
<dbReference type="Proteomes" id="UP000177967">
    <property type="component" value="Unassembled WGS sequence"/>
</dbReference>
<evidence type="ECO:0000256" key="4">
    <source>
        <dbReference type="ARBA" id="ARBA00022723"/>
    </source>
</evidence>
<reference evidence="9 10" key="1">
    <citation type="journal article" date="2016" name="Nat. Commun.">
        <title>Thousands of microbial genomes shed light on interconnected biogeochemical processes in an aquifer system.</title>
        <authorList>
            <person name="Anantharaman K."/>
            <person name="Brown C.T."/>
            <person name="Hug L.A."/>
            <person name="Sharon I."/>
            <person name="Castelle C.J."/>
            <person name="Probst A.J."/>
            <person name="Thomas B.C."/>
            <person name="Singh A."/>
            <person name="Wilkins M.J."/>
            <person name="Karaoz U."/>
            <person name="Brodie E.L."/>
            <person name="Williams K.H."/>
            <person name="Hubbard S.S."/>
            <person name="Banfield J.F."/>
        </authorList>
    </citation>
    <scope>NUCLEOTIDE SEQUENCE [LARGE SCALE GENOMIC DNA]</scope>
</reference>
<keyword evidence="5" id="KW-0378">Hydrolase</keyword>
<keyword evidence="4" id="KW-0479">Metal-binding</keyword>
<dbReference type="PANTHER" id="PTHR33653">
    <property type="entry name" value="RIBONUCLEASE VAPC2"/>
    <property type="match status" value="1"/>
</dbReference>
<dbReference type="InterPro" id="IPR050556">
    <property type="entry name" value="Type_II_TA_system_RNase"/>
</dbReference>
<comment type="caution">
    <text evidence="9">The sequence shown here is derived from an EMBL/GenBank/DDBJ whole genome shotgun (WGS) entry which is preliminary data.</text>
</comment>
<dbReference type="GO" id="GO:0046872">
    <property type="term" value="F:metal ion binding"/>
    <property type="evidence" value="ECO:0007669"/>
    <property type="project" value="UniProtKB-KW"/>
</dbReference>
<keyword evidence="2" id="KW-1277">Toxin-antitoxin system</keyword>
<feature type="domain" description="PIN" evidence="8">
    <location>
        <begin position="3"/>
        <end position="121"/>
    </location>
</feature>
<dbReference type="AlphaFoldDB" id="A0A1G1V053"/>
<evidence type="ECO:0000313" key="10">
    <source>
        <dbReference type="Proteomes" id="UP000177967"/>
    </source>
</evidence>
<dbReference type="EMBL" id="MHBW01000020">
    <property type="protein sequence ID" value="OGY08789.1"/>
    <property type="molecule type" value="Genomic_DNA"/>
</dbReference>
<dbReference type="GO" id="GO:0016787">
    <property type="term" value="F:hydrolase activity"/>
    <property type="evidence" value="ECO:0007669"/>
    <property type="project" value="UniProtKB-KW"/>
</dbReference>
<comment type="cofactor">
    <cofactor evidence="1">
        <name>Mg(2+)</name>
        <dbReference type="ChEBI" id="CHEBI:18420"/>
    </cofactor>
</comment>
<dbReference type="SUPFAM" id="SSF88723">
    <property type="entry name" value="PIN domain-like"/>
    <property type="match status" value="1"/>
</dbReference>
<keyword evidence="3" id="KW-0540">Nuclease</keyword>
<evidence type="ECO:0000259" key="8">
    <source>
        <dbReference type="Pfam" id="PF01850"/>
    </source>
</evidence>
<evidence type="ECO:0000256" key="6">
    <source>
        <dbReference type="ARBA" id="ARBA00022842"/>
    </source>
</evidence>
<keyword evidence="6" id="KW-0460">Magnesium</keyword>
<evidence type="ECO:0000313" key="9">
    <source>
        <dbReference type="EMBL" id="OGY08789.1"/>
    </source>
</evidence>
<protein>
    <recommendedName>
        <fullName evidence="8">PIN domain-containing protein</fullName>
    </recommendedName>
</protein>
<gene>
    <name evidence="9" type="ORF">A2782_02265</name>
</gene>
<evidence type="ECO:0000256" key="1">
    <source>
        <dbReference type="ARBA" id="ARBA00001946"/>
    </source>
</evidence>
<evidence type="ECO:0000256" key="5">
    <source>
        <dbReference type="ARBA" id="ARBA00022801"/>
    </source>
</evidence>
<sequence>MLYLVDTSALINILNGKSSFVELLGGIPLQACALSVITIGEVLEGVVEGSKKEDEARGIFSRFRVLDVDKKVCERFASVRRKLRQKGQLIDNMDLLIASTALVHKLILITGNKKHFERVKGLKLFTQDFAN</sequence>
<dbReference type="Gene3D" id="3.40.50.1010">
    <property type="entry name" value="5'-nuclease"/>
    <property type="match status" value="1"/>
</dbReference>
<dbReference type="InterPro" id="IPR029060">
    <property type="entry name" value="PIN-like_dom_sf"/>
</dbReference>
<organism evidence="9 10">
    <name type="scientific">Candidatus Blackburnbacteria bacterium RIFCSPHIGHO2_01_FULL_43_15b</name>
    <dbReference type="NCBI Taxonomy" id="1797513"/>
    <lineage>
        <taxon>Bacteria</taxon>
        <taxon>Candidatus Blackburniibacteriota</taxon>
    </lineage>
</organism>
<dbReference type="Pfam" id="PF01850">
    <property type="entry name" value="PIN"/>
    <property type="match status" value="1"/>
</dbReference>